<protein>
    <submittedName>
        <fullName evidence="2">Uncharacterized protein</fullName>
    </submittedName>
</protein>
<feature type="compositionally biased region" description="Polar residues" evidence="1">
    <location>
        <begin position="41"/>
        <end position="50"/>
    </location>
</feature>
<dbReference type="Proteomes" id="UP000828390">
    <property type="component" value="Unassembled WGS sequence"/>
</dbReference>
<gene>
    <name evidence="2" type="ORF">DPMN_136976</name>
</gene>
<evidence type="ECO:0000313" key="2">
    <source>
        <dbReference type="EMBL" id="KAH3808619.1"/>
    </source>
</evidence>
<reference evidence="2" key="2">
    <citation type="submission" date="2020-11" db="EMBL/GenBank/DDBJ databases">
        <authorList>
            <person name="McCartney M.A."/>
            <person name="Auch B."/>
            <person name="Kono T."/>
            <person name="Mallez S."/>
            <person name="Becker A."/>
            <person name="Gohl D.M."/>
            <person name="Silverstein K.A.T."/>
            <person name="Koren S."/>
            <person name="Bechman K.B."/>
            <person name="Herman A."/>
            <person name="Abrahante J.E."/>
            <person name="Garbe J."/>
        </authorList>
    </citation>
    <scope>NUCLEOTIDE SEQUENCE</scope>
    <source>
        <strain evidence="2">Duluth1</strain>
        <tissue evidence="2">Whole animal</tissue>
    </source>
</reference>
<dbReference type="EMBL" id="JAIWYP010000006">
    <property type="protein sequence ID" value="KAH3808619.1"/>
    <property type="molecule type" value="Genomic_DNA"/>
</dbReference>
<organism evidence="2 3">
    <name type="scientific">Dreissena polymorpha</name>
    <name type="common">Zebra mussel</name>
    <name type="synonym">Mytilus polymorpha</name>
    <dbReference type="NCBI Taxonomy" id="45954"/>
    <lineage>
        <taxon>Eukaryota</taxon>
        <taxon>Metazoa</taxon>
        <taxon>Spiralia</taxon>
        <taxon>Lophotrochozoa</taxon>
        <taxon>Mollusca</taxon>
        <taxon>Bivalvia</taxon>
        <taxon>Autobranchia</taxon>
        <taxon>Heteroconchia</taxon>
        <taxon>Euheterodonta</taxon>
        <taxon>Imparidentia</taxon>
        <taxon>Neoheterodontei</taxon>
        <taxon>Myida</taxon>
        <taxon>Dreissenoidea</taxon>
        <taxon>Dreissenidae</taxon>
        <taxon>Dreissena</taxon>
    </lineage>
</organism>
<evidence type="ECO:0000256" key="1">
    <source>
        <dbReference type="SAM" id="MobiDB-lite"/>
    </source>
</evidence>
<name>A0A9D4G3V5_DREPO</name>
<keyword evidence="3" id="KW-1185">Reference proteome</keyword>
<reference evidence="2" key="1">
    <citation type="journal article" date="2019" name="bioRxiv">
        <title>The Genome of the Zebra Mussel, Dreissena polymorpha: A Resource for Invasive Species Research.</title>
        <authorList>
            <person name="McCartney M.A."/>
            <person name="Auch B."/>
            <person name="Kono T."/>
            <person name="Mallez S."/>
            <person name="Zhang Y."/>
            <person name="Obille A."/>
            <person name="Becker A."/>
            <person name="Abrahante J.E."/>
            <person name="Garbe J."/>
            <person name="Badalamenti J.P."/>
            <person name="Herman A."/>
            <person name="Mangelson H."/>
            <person name="Liachko I."/>
            <person name="Sullivan S."/>
            <person name="Sone E.D."/>
            <person name="Koren S."/>
            <person name="Silverstein K.A.T."/>
            <person name="Beckman K.B."/>
            <person name="Gohl D.M."/>
        </authorList>
    </citation>
    <scope>NUCLEOTIDE SEQUENCE</scope>
    <source>
        <strain evidence="2">Duluth1</strain>
        <tissue evidence="2">Whole animal</tissue>
    </source>
</reference>
<dbReference type="AlphaFoldDB" id="A0A9D4G3V5"/>
<evidence type="ECO:0000313" key="3">
    <source>
        <dbReference type="Proteomes" id="UP000828390"/>
    </source>
</evidence>
<sequence>MHVMVYASLTANANGPEPSMPLPVSMNPNISSTYETHRQTHMSLSQGKLG</sequence>
<accession>A0A9D4G3V5</accession>
<feature type="region of interest" description="Disordered" evidence="1">
    <location>
        <begin position="12"/>
        <end position="50"/>
    </location>
</feature>
<comment type="caution">
    <text evidence="2">The sequence shown here is derived from an EMBL/GenBank/DDBJ whole genome shotgun (WGS) entry which is preliminary data.</text>
</comment>
<proteinExistence type="predicted"/>